<dbReference type="Proteomes" id="UP001327560">
    <property type="component" value="Chromosome 4"/>
</dbReference>
<evidence type="ECO:0000256" key="1">
    <source>
        <dbReference type="ARBA" id="ARBA00004323"/>
    </source>
</evidence>
<evidence type="ECO:0000313" key="12">
    <source>
        <dbReference type="Proteomes" id="UP001327560"/>
    </source>
</evidence>
<sequence>MNTPRRKPPVGPSPDSSLSVAKLAGSYIRKGGKLPIAVAVVTVFLFAAFMYGEDIKSLAEYSWWQYKTTLFDADYSPLSEAANVSVPETCDLAQGDWVFDDVDYPLYREDRCEFMSRQVSCLQNGRPDAMYQKWRWQPKDCSLPKFNARLMLERLRGKRMMFIGDSINRNQWESMVCLLQTVVPPGKRSRIVDGSRIIFPVKEYRASIEFYWAPFLVESNSDEPEFHSIPVRIINADAIEKHAVYWKKADVLVFNTYIWWMNDPKMKVLRPGATNWTEHDEIARGEAYQRVLKTVFNWVDRTFDPNKTSVFFVSMSPLHNTPANWGNPNGIKCAKETVPLSNMTGVHISTEMNLWALAKKATASTARVPITFIDITAMSEYRKDAHTSVYTMQHSKLLTPEQKADPANYADCIHWCVPGLPDTWNQILFARLLSGWPRRQ</sequence>
<reference evidence="11 12" key="1">
    <citation type="submission" date="2023-10" db="EMBL/GenBank/DDBJ databases">
        <title>Chromosome-scale genome assembly provides insights into flower coloration mechanisms of Canna indica.</title>
        <authorList>
            <person name="Li C."/>
        </authorList>
    </citation>
    <scope>NUCLEOTIDE SEQUENCE [LARGE SCALE GENOMIC DNA]</scope>
    <source>
        <tissue evidence="11">Flower</tissue>
    </source>
</reference>
<evidence type="ECO:0000256" key="8">
    <source>
        <dbReference type="SAM" id="Phobius"/>
    </source>
</evidence>
<feature type="domain" description="Trichome birefringence-like C-terminal" evidence="9">
    <location>
        <begin position="143"/>
        <end position="430"/>
    </location>
</feature>
<dbReference type="Pfam" id="PF14416">
    <property type="entry name" value="PMR5N"/>
    <property type="match status" value="1"/>
</dbReference>
<accession>A0AAQ3KBE5</accession>
<dbReference type="GO" id="GO:0000139">
    <property type="term" value="C:Golgi membrane"/>
    <property type="evidence" value="ECO:0007669"/>
    <property type="project" value="UniProtKB-SubCell"/>
</dbReference>
<keyword evidence="6" id="KW-0333">Golgi apparatus</keyword>
<evidence type="ECO:0000256" key="6">
    <source>
        <dbReference type="ARBA" id="ARBA00023034"/>
    </source>
</evidence>
<evidence type="ECO:0000256" key="3">
    <source>
        <dbReference type="ARBA" id="ARBA00022692"/>
    </source>
</evidence>
<dbReference type="Pfam" id="PF13839">
    <property type="entry name" value="PC-Esterase"/>
    <property type="match status" value="1"/>
</dbReference>
<evidence type="ECO:0000256" key="7">
    <source>
        <dbReference type="ARBA" id="ARBA00023136"/>
    </source>
</evidence>
<proteinExistence type="inferred from homology"/>
<keyword evidence="5 8" id="KW-1133">Transmembrane helix</keyword>
<keyword evidence="12" id="KW-1185">Reference proteome</keyword>
<feature type="domain" description="Trichome birefringence-like N-terminal" evidence="10">
    <location>
        <begin position="88"/>
        <end position="142"/>
    </location>
</feature>
<dbReference type="InterPro" id="IPR026057">
    <property type="entry name" value="TBL_C"/>
</dbReference>
<dbReference type="GO" id="GO:1990538">
    <property type="term" value="F:xylan O-acetyltransferase activity"/>
    <property type="evidence" value="ECO:0007669"/>
    <property type="project" value="UniProtKB-ARBA"/>
</dbReference>
<dbReference type="AlphaFoldDB" id="A0AAQ3KBE5"/>
<organism evidence="11 12">
    <name type="scientific">Canna indica</name>
    <name type="common">Indian-shot</name>
    <dbReference type="NCBI Taxonomy" id="4628"/>
    <lineage>
        <taxon>Eukaryota</taxon>
        <taxon>Viridiplantae</taxon>
        <taxon>Streptophyta</taxon>
        <taxon>Embryophyta</taxon>
        <taxon>Tracheophyta</taxon>
        <taxon>Spermatophyta</taxon>
        <taxon>Magnoliopsida</taxon>
        <taxon>Liliopsida</taxon>
        <taxon>Zingiberales</taxon>
        <taxon>Cannaceae</taxon>
        <taxon>Canna</taxon>
    </lineage>
</organism>
<keyword evidence="3 8" id="KW-0812">Transmembrane</keyword>
<evidence type="ECO:0000256" key="5">
    <source>
        <dbReference type="ARBA" id="ARBA00022989"/>
    </source>
</evidence>
<name>A0AAQ3KBE5_9LILI</name>
<feature type="transmembrane region" description="Helical" evidence="8">
    <location>
        <begin position="34"/>
        <end position="52"/>
    </location>
</feature>
<evidence type="ECO:0000256" key="2">
    <source>
        <dbReference type="ARBA" id="ARBA00007727"/>
    </source>
</evidence>
<dbReference type="EMBL" id="CP136893">
    <property type="protein sequence ID" value="WOL04819.1"/>
    <property type="molecule type" value="Genomic_DNA"/>
</dbReference>
<evidence type="ECO:0000256" key="4">
    <source>
        <dbReference type="ARBA" id="ARBA00022968"/>
    </source>
</evidence>
<evidence type="ECO:0008006" key="13">
    <source>
        <dbReference type="Google" id="ProtNLM"/>
    </source>
</evidence>
<comment type="similarity">
    <text evidence="2">Belongs to the PC-esterase family. TBL subfamily.</text>
</comment>
<dbReference type="InterPro" id="IPR029962">
    <property type="entry name" value="TBL"/>
</dbReference>
<dbReference type="PANTHER" id="PTHR32285:SF276">
    <property type="entry name" value="XYLAN O-ACETYLTRANSFERASE 6"/>
    <property type="match status" value="1"/>
</dbReference>
<dbReference type="PANTHER" id="PTHR32285">
    <property type="entry name" value="PROTEIN TRICHOME BIREFRINGENCE-LIKE 9-RELATED"/>
    <property type="match status" value="1"/>
</dbReference>
<evidence type="ECO:0000259" key="10">
    <source>
        <dbReference type="Pfam" id="PF14416"/>
    </source>
</evidence>
<comment type="subcellular location">
    <subcellularLocation>
        <location evidence="1">Golgi apparatus membrane</location>
        <topology evidence="1">Single-pass type II membrane protein</topology>
    </subcellularLocation>
</comment>
<keyword evidence="7 8" id="KW-0472">Membrane</keyword>
<evidence type="ECO:0000259" key="9">
    <source>
        <dbReference type="Pfam" id="PF13839"/>
    </source>
</evidence>
<protein>
    <recommendedName>
        <fullName evidence="13">Trichome birefringence-like N-terminal domain-containing protein</fullName>
    </recommendedName>
</protein>
<evidence type="ECO:0000313" key="11">
    <source>
        <dbReference type="EMBL" id="WOL04819.1"/>
    </source>
</evidence>
<dbReference type="InterPro" id="IPR025846">
    <property type="entry name" value="TBL_N"/>
</dbReference>
<gene>
    <name evidence="11" type="ORF">Cni_G13541</name>
</gene>
<keyword evidence="4" id="KW-0735">Signal-anchor</keyword>